<evidence type="ECO:0000313" key="2">
    <source>
        <dbReference type="Proteomes" id="UP000198519"/>
    </source>
</evidence>
<dbReference type="SUPFAM" id="SSF56281">
    <property type="entry name" value="Metallo-hydrolase/oxidoreductase"/>
    <property type="match status" value="1"/>
</dbReference>
<gene>
    <name evidence="1" type="ORF">SAMN04487963_3417</name>
</gene>
<dbReference type="STRING" id="488535.SAMN04487963_3417"/>
<dbReference type="OrthoDB" id="450111at2"/>
<reference evidence="2" key="1">
    <citation type="submission" date="2016-10" db="EMBL/GenBank/DDBJ databases">
        <authorList>
            <person name="Varghese N."/>
            <person name="Submissions S."/>
        </authorList>
    </citation>
    <scope>NUCLEOTIDE SEQUENCE [LARGE SCALE GENOMIC DNA]</scope>
    <source>
        <strain evidence="2">CGMCC 1.7061</strain>
    </source>
</reference>
<dbReference type="InterPro" id="IPR025638">
    <property type="entry name" value="DUF4336"/>
</dbReference>
<dbReference type="PANTHER" id="PTHR33835">
    <property type="entry name" value="YALI0C07656P"/>
    <property type="match status" value="1"/>
</dbReference>
<dbReference type="PANTHER" id="PTHR33835:SF1">
    <property type="entry name" value="METALLO-BETA-LACTAMASE DOMAIN-CONTAINING PROTEIN"/>
    <property type="match status" value="1"/>
</dbReference>
<dbReference type="RefSeq" id="WP_092025940.1">
    <property type="nucleotide sequence ID" value="NZ_FOUE01000006.1"/>
</dbReference>
<sequence length="228" mass="25595">MKSLGQGIWIFDGGTVSFCGMPYSTRMTVVRLASGQLWIHSPVALTPGLRLELDAMGPVAYLVAPNALHHLFLADWQQVYPRAALFGTEELIRKRPDLKFSGELNAGDYFPWTGDIDQLLFTGSSAMEECVFFHKPSSTLILTDLVENFAPEKLSPWQRVMARAVGIVAPNGKTPLDWRLSFLFGKREARRHMLRILSWSPRSVVMAHGEVVEDGGVDFLKRSFSWLL</sequence>
<dbReference type="Proteomes" id="UP000198519">
    <property type="component" value="Unassembled WGS sequence"/>
</dbReference>
<protein>
    <recommendedName>
        <fullName evidence="3">DUF4336 domain-containing protein</fullName>
    </recommendedName>
</protein>
<dbReference type="AlphaFoldDB" id="A0A1I4T0K5"/>
<keyword evidence="2" id="KW-1185">Reference proteome</keyword>
<name>A0A1I4T0K5_9GAMM</name>
<dbReference type="EMBL" id="FOUE01000006">
    <property type="protein sequence ID" value="SFM70113.1"/>
    <property type="molecule type" value="Genomic_DNA"/>
</dbReference>
<dbReference type="Pfam" id="PF14234">
    <property type="entry name" value="DUF4336"/>
    <property type="match status" value="1"/>
</dbReference>
<accession>A0A1I4T0K5</accession>
<evidence type="ECO:0000313" key="1">
    <source>
        <dbReference type="EMBL" id="SFM70113.1"/>
    </source>
</evidence>
<dbReference type="InterPro" id="IPR036866">
    <property type="entry name" value="RibonucZ/Hydroxyglut_hydro"/>
</dbReference>
<evidence type="ECO:0008006" key="3">
    <source>
        <dbReference type="Google" id="ProtNLM"/>
    </source>
</evidence>
<organism evidence="1 2">
    <name type="scientific">Marinobacter zhejiangensis</name>
    <dbReference type="NCBI Taxonomy" id="488535"/>
    <lineage>
        <taxon>Bacteria</taxon>
        <taxon>Pseudomonadati</taxon>
        <taxon>Pseudomonadota</taxon>
        <taxon>Gammaproteobacteria</taxon>
        <taxon>Pseudomonadales</taxon>
        <taxon>Marinobacteraceae</taxon>
        <taxon>Marinobacter</taxon>
    </lineage>
</organism>
<proteinExistence type="predicted"/>